<sequence>MTETRLKDLDKEIEANKVALENLETERKKDIRLEDEVLDLTGIINSNLRELSYMPLSQSREESLMNELDGLQRLTKTLDGHFRDRDAYYQKTKQSLLDKGEELSYEKKRTLRSIEEKKGDKTNG</sequence>
<proteinExistence type="predicted"/>
<evidence type="ECO:0000313" key="2">
    <source>
        <dbReference type="Proteomes" id="UP000697472"/>
    </source>
</evidence>
<protein>
    <submittedName>
        <fullName evidence="1">Uncharacterized protein</fullName>
    </submittedName>
</protein>
<dbReference type="Proteomes" id="UP000697472">
    <property type="component" value="Unassembled WGS sequence"/>
</dbReference>
<keyword evidence="2" id="KW-1185">Reference proteome</keyword>
<organism evidence="1 2">
    <name type="scientific">Streptococcus loxodontisalivarius</name>
    <dbReference type="NCBI Taxonomy" id="1349415"/>
    <lineage>
        <taxon>Bacteria</taxon>
        <taxon>Bacillati</taxon>
        <taxon>Bacillota</taxon>
        <taxon>Bacilli</taxon>
        <taxon>Lactobacillales</taxon>
        <taxon>Streptococcaceae</taxon>
        <taxon>Streptococcus</taxon>
    </lineage>
</organism>
<reference evidence="1 2" key="1">
    <citation type="submission" date="2021-01" db="EMBL/GenBank/DDBJ databases">
        <title>Genomic Encyclopedia of Type Strains, Phase IV (KMG-IV): sequencing the most valuable type-strain genomes for metagenomic binning, comparative biology and taxonomic classification.</title>
        <authorList>
            <person name="Goeker M."/>
        </authorList>
    </citation>
    <scope>NUCLEOTIDE SEQUENCE [LARGE SCALE GENOMIC DNA]</scope>
    <source>
        <strain evidence="1 2">DSM 27382</strain>
    </source>
</reference>
<evidence type="ECO:0000313" key="1">
    <source>
        <dbReference type="EMBL" id="MBM7643057.1"/>
    </source>
</evidence>
<dbReference type="RefSeq" id="WP_205009931.1">
    <property type="nucleotide sequence ID" value="NZ_JAFBEH010000027.1"/>
</dbReference>
<accession>A0ABS2PUQ9</accession>
<name>A0ABS2PUQ9_9STRE</name>
<dbReference type="EMBL" id="JAFBEH010000027">
    <property type="protein sequence ID" value="MBM7643057.1"/>
    <property type="molecule type" value="Genomic_DNA"/>
</dbReference>
<comment type="caution">
    <text evidence="1">The sequence shown here is derived from an EMBL/GenBank/DDBJ whole genome shotgun (WGS) entry which is preliminary data.</text>
</comment>
<gene>
    <name evidence="1" type="ORF">JOC28_001358</name>
</gene>